<comment type="similarity">
    <text evidence="4">Belongs to the PEP-utilizing enzyme family.</text>
</comment>
<evidence type="ECO:0000256" key="5">
    <source>
        <dbReference type="ARBA" id="ARBA00011996"/>
    </source>
</evidence>
<organism evidence="16 17">
    <name type="scientific">Thermotomaculum hydrothermale</name>
    <dbReference type="NCBI Taxonomy" id="981385"/>
    <lineage>
        <taxon>Bacteria</taxon>
        <taxon>Pseudomonadati</taxon>
        <taxon>Acidobacteriota</taxon>
        <taxon>Holophagae</taxon>
        <taxon>Thermotomaculales</taxon>
        <taxon>Thermotomaculaceae</taxon>
        <taxon>Thermotomaculum</taxon>
    </lineage>
</organism>
<dbReference type="AlphaFoldDB" id="A0A7R6SZ44"/>
<evidence type="ECO:0000256" key="13">
    <source>
        <dbReference type="ARBA" id="ARBA00033470"/>
    </source>
</evidence>
<evidence type="ECO:0000256" key="2">
    <source>
        <dbReference type="ARBA" id="ARBA00002988"/>
    </source>
</evidence>
<dbReference type="Gene3D" id="3.30.1490.20">
    <property type="entry name" value="ATP-grasp fold, A domain"/>
    <property type="match status" value="1"/>
</dbReference>
<evidence type="ECO:0000256" key="11">
    <source>
        <dbReference type="ARBA" id="ARBA00022840"/>
    </source>
</evidence>
<dbReference type="GO" id="GO:0006094">
    <property type="term" value="P:gluconeogenesis"/>
    <property type="evidence" value="ECO:0007669"/>
    <property type="project" value="UniProtKB-UniPathway"/>
</dbReference>
<evidence type="ECO:0000256" key="4">
    <source>
        <dbReference type="ARBA" id="ARBA00007837"/>
    </source>
</evidence>
<evidence type="ECO:0000259" key="15">
    <source>
        <dbReference type="Pfam" id="PF01326"/>
    </source>
</evidence>
<dbReference type="PANTHER" id="PTHR43030">
    <property type="entry name" value="PHOSPHOENOLPYRUVATE SYNTHASE"/>
    <property type="match status" value="1"/>
</dbReference>
<gene>
    <name evidence="16" type="ORF">TTHT_1794</name>
</gene>
<evidence type="ECO:0000313" key="17">
    <source>
        <dbReference type="Proteomes" id="UP000595564"/>
    </source>
</evidence>
<evidence type="ECO:0000256" key="14">
    <source>
        <dbReference type="ARBA" id="ARBA00047700"/>
    </source>
</evidence>
<dbReference type="Proteomes" id="UP000595564">
    <property type="component" value="Chromosome"/>
</dbReference>
<proteinExistence type="inferred from homology"/>
<reference evidence="16 17" key="1">
    <citation type="journal article" date="2012" name="Extremophiles">
        <title>Thermotomaculum hydrothermale gen. nov., sp. nov., a novel heterotrophic thermophile within the phylum Acidobacteria from a deep-sea hydrothermal vent chimney in the Southern Okinawa Trough.</title>
        <authorList>
            <person name="Izumi H."/>
            <person name="Nunoura T."/>
            <person name="Miyazaki M."/>
            <person name="Mino S."/>
            <person name="Toki T."/>
            <person name="Takai K."/>
            <person name="Sako Y."/>
            <person name="Sawabe T."/>
            <person name="Nakagawa S."/>
        </authorList>
    </citation>
    <scope>NUCLEOTIDE SEQUENCE [LARGE SCALE GENOMIC DNA]</scope>
    <source>
        <strain evidence="16 17">AC55</strain>
    </source>
</reference>
<comment type="function">
    <text evidence="2">Catalyzes the phosphorylation of pyruvate to phosphoenolpyruvate.</text>
</comment>
<keyword evidence="17" id="KW-1185">Reference proteome</keyword>
<dbReference type="InterPro" id="IPR002192">
    <property type="entry name" value="PPDK_AMP/ATP-bd"/>
</dbReference>
<evidence type="ECO:0000256" key="9">
    <source>
        <dbReference type="ARBA" id="ARBA00022741"/>
    </source>
</evidence>
<keyword evidence="11" id="KW-0067">ATP-binding</keyword>
<dbReference type="RefSeq" id="WP_201327563.1">
    <property type="nucleotide sequence ID" value="NZ_AP017470.1"/>
</dbReference>
<protein>
    <recommendedName>
        <fullName evidence="6">Phosphoenolpyruvate synthase</fullName>
        <ecNumber evidence="5">2.7.9.2</ecNumber>
    </recommendedName>
    <alternativeName>
        <fullName evidence="13">Pyruvate, water dikinase</fullName>
    </alternativeName>
</protein>
<evidence type="ECO:0000256" key="7">
    <source>
        <dbReference type="ARBA" id="ARBA00022679"/>
    </source>
</evidence>
<comment type="catalytic activity">
    <reaction evidence="14">
        <text>pyruvate + ATP + H2O = phosphoenolpyruvate + AMP + phosphate + 2 H(+)</text>
        <dbReference type="Rhea" id="RHEA:11364"/>
        <dbReference type="ChEBI" id="CHEBI:15361"/>
        <dbReference type="ChEBI" id="CHEBI:15377"/>
        <dbReference type="ChEBI" id="CHEBI:15378"/>
        <dbReference type="ChEBI" id="CHEBI:30616"/>
        <dbReference type="ChEBI" id="CHEBI:43474"/>
        <dbReference type="ChEBI" id="CHEBI:58702"/>
        <dbReference type="ChEBI" id="CHEBI:456215"/>
        <dbReference type="EC" id="2.7.9.2"/>
    </reaction>
</comment>
<dbReference type="InterPro" id="IPR013815">
    <property type="entry name" value="ATP_grasp_subdomain_1"/>
</dbReference>
<dbReference type="GO" id="GO:0005524">
    <property type="term" value="F:ATP binding"/>
    <property type="evidence" value="ECO:0007669"/>
    <property type="project" value="UniProtKB-KW"/>
</dbReference>
<dbReference type="SUPFAM" id="SSF56059">
    <property type="entry name" value="Glutathione synthetase ATP-binding domain-like"/>
    <property type="match status" value="1"/>
</dbReference>
<evidence type="ECO:0000256" key="10">
    <source>
        <dbReference type="ARBA" id="ARBA00022777"/>
    </source>
</evidence>
<dbReference type="EC" id="2.7.9.2" evidence="5"/>
<keyword evidence="9" id="KW-0547">Nucleotide-binding</keyword>
<dbReference type="GO" id="GO:0008986">
    <property type="term" value="F:pyruvate, water dikinase activity"/>
    <property type="evidence" value="ECO:0007669"/>
    <property type="project" value="UniProtKB-EC"/>
</dbReference>
<evidence type="ECO:0000256" key="6">
    <source>
        <dbReference type="ARBA" id="ARBA00021623"/>
    </source>
</evidence>
<dbReference type="Pfam" id="PF01326">
    <property type="entry name" value="PPDK_N"/>
    <property type="match status" value="1"/>
</dbReference>
<evidence type="ECO:0000256" key="8">
    <source>
        <dbReference type="ARBA" id="ARBA00022723"/>
    </source>
</evidence>
<keyword evidence="16" id="KW-0670">Pyruvate</keyword>
<sequence>MKHYPIERAFIISRMIDKYPMLADIIRKKMRKLLEKDGIISREKIKEEAKIKAMADQRREGLTDPINQESAEKWQQRVREHIKQLTDFYFALNFSIDNALDIIEEVKITNLQLQELLENEEFSFELFKEAEDYLKKGNLEHLDNDPKMEHIRVNIIRNFISDKLDFISIAKKYFTFQDLKEIKARIIGSGKIGGKAAGLLLAYSILKKEGEKNQSFPKVNIPACYFLCSEVFYRFFEHNNALDFQTIKYKSLEEVEREYPELKRRILSFSFPDDIVLKLRALLEKFKGRPMVVRSSSLLEDDTNSSFAGKYESIFVANNKTEEENLQSLLNAIKEVYSSVFSPDVIAYRREKNLIDYDEKMAVLIQNVVGERRGNYFFPFFSGVGFSFNMFRWSGRIKPEEGLLRIVLGLGTRAVGRVGNDYPRMVALSDPLLRPEKNVKDIKRYSQKYVDALNLETEQIEAINVKTALALCSPYEKALAFQFDAGGYFSESFFQSEQNLFPVITFKKLFQKTTFASDFKVLLNTLKKAYGIEVDTEFAVSVDSDNNLKFFLLQCRPLALPGINETVELPRVKKKENLLFDVKGLSPCGVAKHIEYIVYVVPNKYNSLSDDSKKLEIGRIIGLLNRKLPRKKFILIGPGRWGTTDLKLGVKVGYGDINNTSVLIELATQSEVFSSEVSYGTHFFQDLVEANIYPLSIYLDKEGNYFNKEFFEKSKNVLPDILEGYSDFADYVKVVDVKKEKKGKSLSIFMSLKKLRAIGVFKK</sequence>
<evidence type="ECO:0000313" key="16">
    <source>
        <dbReference type="EMBL" id="BBB33256.1"/>
    </source>
</evidence>
<dbReference type="InterPro" id="IPR006319">
    <property type="entry name" value="PEP_synth"/>
</dbReference>
<evidence type="ECO:0000256" key="12">
    <source>
        <dbReference type="ARBA" id="ARBA00022842"/>
    </source>
</evidence>
<evidence type="ECO:0000256" key="1">
    <source>
        <dbReference type="ARBA" id="ARBA00001946"/>
    </source>
</evidence>
<evidence type="ECO:0000256" key="3">
    <source>
        <dbReference type="ARBA" id="ARBA00004742"/>
    </source>
</evidence>
<dbReference type="UniPathway" id="UPA00138"/>
<dbReference type="KEGG" id="thyd:TTHT_1794"/>
<comment type="pathway">
    <text evidence="3">Carbohydrate biosynthesis; gluconeogenesis.</text>
</comment>
<feature type="domain" description="Pyruvate phosphate dikinase AMP/ATP-binding" evidence="15">
    <location>
        <begin position="191"/>
        <end position="559"/>
    </location>
</feature>
<name>A0A7R6SZ44_9BACT</name>
<keyword evidence="7" id="KW-0808">Transferase</keyword>
<comment type="cofactor">
    <cofactor evidence="1">
        <name>Mg(2+)</name>
        <dbReference type="ChEBI" id="CHEBI:18420"/>
    </cofactor>
</comment>
<keyword evidence="8" id="KW-0479">Metal-binding</keyword>
<keyword evidence="12" id="KW-0460">Magnesium</keyword>
<dbReference type="EMBL" id="AP017470">
    <property type="protein sequence ID" value="BBB33256.1"/>
    <property type="molecule type" value="Genomic_DNA"/>
</dbReference>
<accession>A0A7R6SZ44</accession>
<dbReference type="GO" id="GO:0046872">
    <property type="term" value="F:metal ion binding"/>
    <property type="evidence" value="ECO:0007669"/>
    <property type="project" value="UniProtKB-KW"/>
</dbReference>
<dbReference type="PANTHER" id="PTHR43030:SF1">
    <property type="entry name" value="PHOSPHOENOLPYRUVATE SYNTHASE"/>
    <property type="match status" value="1"/>
</dbReference>
<keyword evidence="10" id="KW-0418">Kinase</keyword>